<proteinExistence type="predicted"/>
<keyword evidence="3" id="KW-1185">Reference proteome</keyword>
<keyword evidence="1" id="KW-0812">Transmembrane</keyword>
<evidence type="ECO:0008006" key="4">
    <source>
        <dbReference type="Google" id="ProtNLM"/>
    </source>
</evidence>
<organism evidence="2 3">
    <name type="scientific">Pelomonas margarita</name>
    <dbReference type="NCBI Taxonomy" id="3299031"/>
    <lineage>
        <taxon>Bacteria</taxon>
        <taxon>Pseudomonadati</taxon>
        <taxon>Pseudomonadota</taxon>
        <taxon>Betaproteobacteria</taxon>
        <taxon>Burkholderiales</taxon>
        <taxon>Sphaerotilaceae</taxon>
        <taxon>Roseateles</taxon>
    </lineage>
</organism>
<reference evidence="2 3" key="1">
    <citation type="submission" date="2024-08" db="EMBL/GenBank/DDBJ databases">
        <authorList>
            <person name="Lu H."/>
        </authorList>
    </citation>
    <scope>NUCLEOTIDE SEQUENCE [LARGE SCALE GENOMIC DNA]</scope>
    <source>
        <strain evidence="2 3">LKC17W</strain>
    </source>
</reference>
<accession>A0ABW7FPW0</accession>
<feature type="transmembrane region" description="Helical" evidence="1">
    <location>
        <begin position="46"/>
        <end position="64"/>
    </location>
</feature>
<feature type="transmembrane region" description="Helical" evidence="1">
    <location>
        <begin position="148"/>
        <end position="165"/>
    </location>
</feature>
<evidence type="ECO:0000256" key="1">
    <source>
        <dbReference type="SAM" id="Phobius"/>
    </source>
</evidence>
<protein>
    <recommendedName>
        <fullName evidence="4">Transmembrane protein</fullName>
    </recommendedName>
</protein>
<dbReference type="Proteomes" id="UP001606301">
    <property type="component" value="Unassembled WGS sequence"/>
</dbReference>
<keyword evidence="1" id="KW-0472">Membrane</keyword>
<name>A0ABW7FPW0_9BURK</name>
<comment type="caution">
    <text evidence="2">The sequence shown here is derived from an EMBL/GenBank/DDBJ whole genome shotgun (WGS) entry which is preliminary data.</text>
</comment>
<sequence length="188" mass="21227">MSLDDDAGLLWREQAVPALQPLPTDELAAQSQQLRHKVGRRNRRETVAAGLVAVVFLAYAWVFPHWLTKLGALLNVAGMGVMLWQLQRRASARPQPESLGASRLQFHRAELARQRDALGAVWRWYVAPVVPGLVLFLCGRQIENGHWQAWPFVITALVMAGVVWINRRAARQLQREIDALDQLTKETP</sequence>
<keyword evidence="1" id="KW-1133">Transmembrane helix</keyword>
<gene>
    <name evidence="2" type="ORF">ACG0Z3_22090</name>
</gene>
<dbReference type="EMBL" id="JBIGHW010000021">
    <property type="protein sequence ID" value="MFG6443389.1"/>
    <property type="molecule type" value="Genomic_DNA"/>
</dbReference>
<dbReference type="RefSeq" id="WP_394401941.1">
    <property type="nucleotide sequence ID" value="NZ_JBIGHW010000021.1"/>
</dbReference>
<evidence type="ECO:0000313" key="3">
    <source>
        <dbReference type="Proteomes" id="UP001606301"/>
    </source>
</evidence>
<evidence type="ECO:0000313" key="2">
    <source>
        <dbReference type="EMBL" id="MFG6443389.1"/>
    </source>
</evidence>